<accession>A0A453AFP5</accession>
<dbReference type="Gramene" id="AET2Gv20120100.8">
    <property type="protein sequence ID" value="AET2Gv20120100.8"/>
    <property type="gene ID" value="AET2Gv20120100"/>
</dbReference>
<proteinExistence type="predicted"/>
<keyword evidence="2" id="KW-1185">Reference proteome</keyword>
<organism evidence="1 2">
    <name type="scientific">Aegilops tauschii subsp. strangulata</name>
    <name type="common">Goatgrass</name>
    <dbReference type="NCBI Taxonomy" id="200361"/>
    <lineage>
        <taxon>Eukaryota</taxon>
        <taxon>Viridiplantae</taxon>
        <taxon>Streptophyta</taxon>
        <taxon>Embryophyta</taxon>
        <taxon>Tracheophyta</taxon>
        <taxon>Spermatophyta</taxon>
        <taxon>Magnoliopsida</taxon>
        <taxon>Liliopsida</taxon>
        <taxon>Poales</taxon>
        <taxon>Poaceae</taxon>
        <taxon>BOP clade</taxon>
        <taxon>Pooideae</taxon>
        <taxon>Triticodae</taxon>
        <taxon>Triticeae</taxon>
        <taxon>Triticinae</taxon>
        <taxon>Aegilops</taxon>
    </lineage>
</organism>
<dbReference type="Gene3D" id="3.30.40.10">
    <property type="entry name" value="Zinc/RING finger domain, C3HC4 (zinc finger)"/>
    <property type="match status" value="1"/>
</dbReference>
<evidence type="ECO:0000313" key="1">
    <source>
        <dbReference type="EnsemblPlants" id="AET2Gv20120100.8"/>
    </source>
</evidence>
<protein>
    <recommendedName>
        <fullName evidence="3">Zinc finger RING-H2-type domain-containing protein</fullName>
    </recommendedName>
</protein>
<evidence type="ECO:0000313" key="2">
    <source>
        <dbReference type="Proteomes" id="UP000015105"/>
    </source>
</evidence>
<reference evidence="2" key="1">
    <citation type="journal article" date="2014" name="Science">
        <title>Ancient hybridizations among the ancestral genomes of bread wheat.</title>
        <authorList>
            <consortium name="International Wheat Genome Sequencing Consortium,"/>
            <person name="Marcussen T."/>
            <person name="Sandve S.R."/>
            <person name="Heier L."/>
            <person name="Spannagl M."/>
            <person name="Pfeifer M."/>
            <person name="Jakobsen K.S."/>
            <person name="Wulff B.B."/>
            <person name="Steuernagel B."/>
            <person name="Mayer K.F."/>
            <person name="Olsen O.A."/>
        </authorList>
    </citation>
    <scope>NUCLEOTIDE SEQUENCE [LARGE SCALE GENOMIC DNA]</scope>
    <source>
        <strain evidence="2">cv. AL8/78</strain>
    </source>
</reference>
<reference evidence="1" key="3">
    <citation type="journal article" date="2017" name="Nature">
        <title>Genome sequence of the progenitor of the wheat D genome Aegilops tauschii.</title>
        <authorList>
            <person name="Luo M.C."/>
            <person name="Gu Y.Q."/>
            <person name="Puiu D."/>
            <person name="Wang H."/>
            <person name="Twardziok S.O."/>
            <person name="Deal K.R."/>
            <person name="Huo N."/>
            <person name="Zhu T."/>
            <person name="Wang L."/>
            <person name="Wang Y."/>
            <person name="McGuire P.E."/>
            <person name="Liu S."/>
            <person name="Long H."/>
            <person name="Ramasamy R.K."/>
            <person name="Rodriguez J.C."/>
            <person name="Van S.L."/>
            <person name="Yuan L."/>
            <person name="Wang Z."/>
            <person name="Xia Z."/>
            <person name="Xiao L."/>
            <person name="Anderson O.D."/>
            <person name="Ouyang S."/>
            <person name="Liang Y."/>
            <person name="Zimin A.V."/>
            <person name="Pertea G."/>
            <person name="Qi P."/>
            <person name="Bennetzen J.L."/>
            <person name="Dai X."/>
            <person name="Dawson M.W."/>
            <person name="Muller H.G."/>
            <person name="Kugler K."/>
            <person name="Rivarola-Duarte L."/>
            <person name="Spannagl M."/>
            <person name="Mayer K.F.X."/>
            <person name="Lu F.H."/>
            <person name="Bevan M.W."/>
            <person name="Leroy P."/>
            <person name="Li P."/>
            <person name="You F.M."/>
            <person name="Sun Q."/>
            <person name="Liu Z."/>
            <person name="Lyons E."/>
            <person name="Wicker T."/>
            <person name="Salzberg S.L."/>
            <person name="Devos K.M."/>
            <person name="Dvorak J."/>
        </authorList>
    </citation>
    <scope>NUCLEOTIDE SEQUENCE [LARGE SCALE GENOMIC DNA]</scope>
    <source>
        <strain evidence="1">cv. AL8/78</strain>
    </source>
</reference>
<dbReference type="AlphaFoldDB" id="A0A453AFP5"/>
<reference evidence="2" key="2">
    <citation type="journal article" date="2017" name="Nat. Plants">
        <title>The Aegilops tauschii genome reveals multiple impacts of transposons.</title>
        <authorList>
            <person name="Zhao G."/>
            <person name="Zou C."/>
            <person name="Li K."/>
            <person name="Wang K."/>
            <person name="Li T."/>
            <person name="Gao L."/>
            <person name="Zhang X."/>
            <person name="Wang H."/>
            <person name="Yang Z."/>
            <person name="Liu X."/>
            <person name="Jiang W."/>
            <person name="Mao L."/>
            <person name="Kong X."/>
            <person name="Jiao Y."/>
            <person name="Jia J."/>
        </authorList>
    </citation>
    <scope>NUCLEOTIDE SEQUENCE [LARGE SCALE GENOMIC DNA]</scope>
    <source>
        <strain evidence="2">cv. AL8/78</strain>
    </source>
</reference>
<dbReference type="InterPro" id="IPR013083">
    <property type="entry name" value="Znf_RING/FYVE/PHD"/>
</dbReference>
<reference evidence="1" key="4">
    <citation type="submission" date="2019-03" db="UniProtKB">
        <authorList>
            <consortium name="EnsemblPlants"/>
        </authorList>
    </citation>
    <scope>IDENTIFICATION</scope>
</reference>
<dbReference type="EnsemblPlants" id="AET2Gv20120100.8">
    <property type="protein sequence ID" value="AET2Gv20120100.8"/>
    <property type="gene ID" value="AET2Gv20120100"/>
</dbReference>
<name>A0A453AFP5_AEGTS</name>
<reference evidence="1" key="5">
    <citation type="journal article" date="2021" name="G3 (Bethesda)">
        <title>Aegilops tauschii genome assembly Aet v5.0 features greater sequence contiguity and improved annotation.</title>
        <authorList>
            <person name="Wang L."/>
            <person name="Zhu T."/>
            <person name="Rodriguez J.C."/>
            <person name="Deal K.R."/>
            <person name="Dubcovsky J."/>
            <person name="McGuire P.E."/>
            <person name="Lux T."/>
            <person name="Spannagl M."/>
            <person name="Mayer K.F.X."/>
            <person name="Baldrich P."/>
            <person name="Meyers B.C."/>
            <person name="Huo N."/>
            <person name="Gu Y.Q."/>
            <person name="Zhou H."/>
            <person name="Devos K.M."/>
            <person name="Bennetzen J.L."/>
            <person name="Unver T."/>
            <person name="Budak H."/>
            <person name="Gulick P.J."/>
            <person name="Galiba G."/>
            <person name="Kalapos B."/>
            <person name="Nelson D.R."/>
            <person name="Li P."/>
            <person name="You F.M."/>
            <person name="Luo M.C."/>
            <person name="Dvorak J."/>
        </authorList>
    </citation>
    <scope>NUCLEOTIDE SEQUENCE [LARGE SCALE GENOMIC DNA]</scope>
    <source>
        <strain evidence="1">cv. AL8/78</strain>
    </source>
</reference>
<sequence length="47" mass="5315">GFDAALVHDDEDKASLYSKFHVECIDPWLTKWGTFCPVCKLEVLTGE</sequence>
<evidence type="ECO:0008006" key="3">
    <source>
        <dbReference type="Google" id="ProtNLM"/>
    </source>
</evidence>
<dbReference type="SUPFAM" id="SSF57850">
    <property type="entry name" value="RING/U-box"/>
    <property type="match status" value="1"/>
</dbReference>
<dbReference type="Proteomes" id="UP000015105">
    <property type="component" value="Chromosome 2D"/>
</dbReference>